<accession>A0A382KIM2</accession>
<evidence type="ECO:0000313" key="1">
    <source>
        <dbReference type="EMBL" id="SVC23986.1"/>
    </source>
</evidence>
<dbReference type="EMBL" id="UINC01080752">
    <property type="protein sequence ID" value="SVC23986.1"/>
    <property type="molecule type" value="Genomic_DNA"/>
</dbReference>
<reference evidence="1" key="1">
    <citation type="submission" date="2018-05" db="EMBL/GenBank/DDBJ databases">
        <authorList>
            <person name="Lanie J.A."/>
            <person name="Ng W.-L."/>
            <person name="Kazmierczak K.M."/>
            <person name="Andrzejewski T.M."/>
            <person name="Davidsen T.M."/>
            <person name="Wayne K.J."/>
            <person name="Tettelin H."/>
            <person name="Glass J.I."/>
            <person name="Rusch D."/>
            <person name="Podicherti R."/>
            <person name="Tsui H.-C.T."/>
            <person name="Winkler M.E."/>
        </authorList>
    </citation>
    <scope>NUCLEOTIDE SEQUENCE</scope>
</reference>
<gene>
    <name evidence="1" type="ORF">METZ01_LOCUS276840</name>
</gene>
<protein>
    <submittedName>
        <fullName evidence="1">Uncharacterized protein</fullName>
    </submittedName>
</protein>
<dbReference type="AlphaFoldDB" id="A0A382KIM2"/>
<proteinExistence type="predicted"/>
<sequence length="38" mass="4133">MRRPPALKQAVFVTNTRNITGPRYNCSVAVVTKTGGID</sequence>
<name>A0A382KIM2_9ZZZZ</name>
<organism evidence="1">
    <name type="scientific">marine metagenome</name>
    <dbReference type="NCBI Taxonomy" id="408172"/>
    <lineage>
        <taxon>unclassified sequences</taxon>
        <taxon>metagenomes</taxon>
        <taxon>ecological metagenomes</taxon>
    </lineage>
</organism>